<sequence>MSSNAIDLVYEKLSSTGPDGFEGLIVKLLENLTGYKFHLADSGRQLGRDMSSDFIDGSVIAIECKRYKESTTLNSRELLGEMDQACDYIPFLDLWVLVTTKFIPSQLHSELSNKALREGIVFEGISKNNEFPDISFLEVLYAQAEKIIFDFLESKLSQGEKEELSLRFEEIRQNKNYDSMLKNLKNKFDTAEIGYNHWKKLQNNWLINCFTSEDKSRKEYGQLLNVKEDSQTLIKRDLAWDKIDDWYYNWGSNKSFLAVLGEEGDGKSWTVASWIANKIEENNEFPSVVFLSSRNVNETSPREILANVINKRQNFNNLEFCLNKIDNWLNKSIDEKPLMLIVLDGINERYSLKHWRKLLEHLSDDSWKDKIALIITSRTAYWERVFSDLSYLNKREEIIPPYNDEELTAALSHFDLNINDISNDLLPMIRKPRYFDLMVKFRDRITKSGDVTAARLIYEDWKDRLERKDNLTELDNNSFRNIIKELALKYKKGKEKVLISEVEELLPGFIREKEILLDDLCTGGILRRQSGKYKVDENLLNLGFGLLLVEQAEEAYNENQNLNDVIGKWLEPYIGMDVKAKICEAAVLHSFMLDCPEDIKVSLLFAWVNSQNSGQKVQETFFAYFPLDKKSYTLLAEKIWRNEYNDPWVQDLIMDAFLSWDNLLKNSDFIISTFEKWLGYIHPEGFPFQRRGEREGEEIREEIESCIGLKLEPGVLDYYGYKIMVIENDGLLRLGRFALAVISHLPRSVFIHAIAIGCVAESIMGRSNKYKLFKWVVNSAQSSVWEGIKEEVKNLISIDNKITKKAAYRLLSFEGSRKAYKIKQNLPDDLFPEHPLKKKYEEDPCKFFGQLKHKDIEECLNREDLNLMSIAKKINPFCIDPSLTVPKKVKEKLPSLFESIDVSDIRINRFKTVEDSKLEDIEPIFYTSAPEKLVDFIHNIVLDLNNRKDVSLEQLTFFLLKHYLIFTEKEFKKFLTFGKNSIVIKILMRQKNMQSNIYLNLY</sequence>
<dbReference type="Gene3D" id="3.40.50.300">
    <property type="entry name" value="P-loop containing nucleotide triphosphate hydrolases"/>
    <property type="match status" value="1"/>
</dbReference>
<evidence type="ECO:0000313" key="2">
    <source>
        <dbReference type="Proteomes" id="UP000774000"/>
    </source>
</evidence>
<dbReference type="InterPro" id="IPR027417">
    <property type="entry name" value="P-loop_NTPase"/>
</dbReference>
<keyword evidence="2" id="KW-1185">Reference proteome</keyword>
<evidence type="ECO:0000313" key="1">
    <source>
        <dbReference type="EMBL" id="MBM7558149.1"/>
    </source>
</evidence>
<reference evidence="1" key="1">
    <citation type="submission" date="2021-01" db="EMBL/GenBank/DDBJ databases">
        <title>Genomic Encyclopedia of Type Strains, Phase IV (KMG-IV): sequencing the most valuable type-strain genomes for metagenomic binning, comparative biology and taxonomic classification.</title>
        <authorList>
            <person name="Goeker M."/>
        </authorList>
    </citation>
    <scope>NUCLEOTIDE SEQUENCE</scope>
    <source>
        <strain evidence="1">DSM 23230</strain>
    </source>
</reference>
<dbReference type="RefSeq" id="WP_204703175.1">
    <property type="nucleotide sequence ID" value="NZ_JAFBDQ010000029.1"/>
</dbReference>
<dbReference type="Proteomes" id="UP000774000">
    <property type="component" value="Unassembled WGS sequence"/>
</dbReference>
<dbReference type="EMBL" id="JAFBDQ010000029">
    <property type="protein sequence ID" value="MBM7558149.1"/>
    <property type="molecule type" value="Genomic_DNA"/>
</dbReference>
<accession>A0A938XUI3</accession>
<comment type="caution">
    <text evidence="1">The sequence shown here is derived from an EMBL/GenBank/DDBJ whole genome shotgun (WGS) entry which is preliminary data.</text>
</comment>
<dbReference type="SUPFAM" id="SSF52540">
    <property type="entry name" value="P-loop containing nucleoside triphosphate hydrolases"/>
    <property type="match status" value="1"/>
</dbReference>
<proteinExistence type="predicted"/>
<dbReference type="AlphaFoldDB" id="A0A938XUI3"/>
<gene>
    <name evidence="1" type="ORF">JOC47_003019</name>
</gene>
<evidence type="ECO:0008006" key="3">
    <source>
        <dbReference type="Google" id="ProtNLM"/>
    </source>
</evidence>
<protein>
    <recommendedName>
        <fullName evidence="3">NACHT domain-containing protein</fullName>
    </recommendedName>
</protein>
<organism evidence="1 2">
    <name type="scientific">Halanaerobacter jeridensis</name>
    <dbReference type="NCBI Taxonomy" id="706427"/>
    <lineage>
        <taxon>Bacteria</taxon>
        <taxon>Bacillati</taxon>
        <taxon>Bacillota</taxon>
        <taxon>Clostridia</taxon>
        <taxon>Halanaerobiales</taxon>
        <taxon>Halobacteroidaceae</taxon>
        <taxon>Halanaerobacter</taxon>
    </lineage>
</organism>
<name>A0A938XUI3_9FIRM</name>